<feature type="domain" description="HDOD" evidence="1">
    <location>
        <begin position="27"/>
        <end position="219"/>
    </location>
</feature>
<proteinExistence type="predicted"/>
<evidence type="ECO:0000313" key="2">
    <source>
        <dbReference type="EMBL" id="KKO00039.1"/>
    </source>
</evidence>
<dbReference type="PROSITE" id="PS51833">
    <property type="entry name" value="HDOD"/>
    <property type="match status" value="1"/>
</dbReference>
<dbReference type="InterPro" id="IPR013976">
    <property type="entry name" value="HDOD"/>
</dbReference>
<name>A0A0F9Y5Z7_9ZZZZ</name>
<comment type="caution">
    <text evidence="2">The sequence shown here is derived from an EMBL/GenBank/DDBJ whole genome shotgun (WGS) entry which is preliminary data.</text>
</comment>
<reference evidence="2" key="1">
    <citation type="journal article" date="2015" name="Nature">
        <title>Complex archaea that bridge the gap between prokaryotes and eukaryotes.</title>
        <authorList>
            <person name="Spang A."/>
            <person name="Saw J.H."/>
            <person name="Jorgensen S.L."/>
            <person name="Zaremba-Niedzwiedzka K."/>
            <person name="Martijn J."/>
            <person name="Lind A.E."/>
            <person name="van Eijk R."/>
            <person name="Schleper C."/>
            <person name="Guy L."/>
            <person name="Ettema T.J."/>
        </authorList>
    </citation>
    <scope>NUCLEOTIDE SEQUENCE</scope>
</reference>
<sequence>MSTAQPHRNGSTDIIGSLREKLNATVLPITPAQRERLLLQLDSDMLSLNELTQEIMSVPVAALHVCRAAGDAARNKDVDILTLEQACGLLGTQRLGTLLGNIPVVEADRLPKAYLQLLSISEHAVSQAQGLFSHRIARLWHEMSLATLLFLSPLWALTYIKPHIFEQWDQLNRGVLPENVSKKQIAETTSMGFLLVQQVAQDWWLPPWILQGYRSLNTSRRTMVKALHIARNASNPQDQQARLDADRDLYRWLTQPANSLLMASGIALGSHHSWYAIHTLRWQQLSALYLGCSVADVQRINHESAAASARIQHQLTPGQPWLPASSLAWPADYSPTTTEPAAKTASKPFTPIPPAPIRPERWRQLCLMLSTQPSPFTTLPELLDCALKAMHDGLGSQQCWIALFNGKAQQLVVSAALGFESGQRLIGTKLGNPRGSAWGNWLISESCHHLNTERVTSLGPLLPGSLKTIAPDSAFELVPIIHNNQVLGLLFVCNPGNQQLIDQQRQKALVKTASCALKGLLNFKQRS</sequence>
<evidence type="ECO:0000259" key="1">
    <source>
        <dbReference type="PROSITE" id="PS51833"/>
    </source>
</evidence>
<accession>A0A0F9Y5Z7</accession>
<dbReference type="Gene3D" id="3.30.450.40">
    <property type="match status" value="1"/>
</dbReference>
<dbReference type="EMBL" id="LAZR01000043">
    <property type="protein sequence ID" value="KKO00039.1"/>
    <property type="molecule type" value="Genomic_DNA"/>
</dbReference>
<dbReference type="AlphaFoldDB" id="A0A0F9Y5Z7"/>
<protein>
    <recommendedName>
        <fullName evidence="1">HDOD domain-containing protein</fullName>
    </recommendedName>
</protein>
<organism evidence="2">
    <name type="scientific">marine sediment metagenome</name>
    <dbReference type="NCBI Taxonomy" id="412755"/>
    <lineage>
        <taxon>unclassified sequences</taxon>
        <taxon>metagenomes</taxon>
        <taxon>ecological metagenomes</taxon>
    </lineage>
</organism>
<dbReference type="SUPFAM" id="SSF109604">
    <property type="entry name" value="HD-domain/PDEase-like"/>
    <property type="match status" value="1"/>
</dbReference>
<dbReference type="SUPFAM" id="SSF55781">
    <property type="entry name" value="GAF domain-like"/>
    <property type="match status" value="1"/>
</dbReference>
<dbReference type="Gene3D" id="1.10.3210.10">
    <property type="entry name" value="Hypothetical protein af1432"/>
    <property type="match status" value="1"/>
</dbReference>
<dbReference type="InterPro" id="IPR029016">
    <property type="entry name" value="GAF-like_dom_sf"/>
</dbReference>
<gene>
    <name evidence="2" type="ORF">LCGC14_0131500</name>
</gene>